<comment type="similarity">
    <text evidence="1">Belongs to the C/M/P thioester hydrolase family.</text>
</comment>
<evidence type="ECO:0000313" key="6">
    <source>
        <dbReference type="EnsemblMetazoa" id="CapteP18472"/>
    </source>
</evidence>
<dbReference type="AlphaFoldDB" id="R7UV46"/>
<keyword evidence="7" id="KW-1185">Reference proteome</keyword>
<evidence type="ECO:0000256" key="1">
    <source>
        <dbReference type="ARBA" id="ARBA00006538"/>
    </source>
</evidence>
<dbReference type="InterPro" id="IPR025652">
    <property type="entry name" value="TesB_C"/>
</dbReference>
<dbReference type="OrthoDB" id="68328at2759"/>
<feature type="domain" description="Acyl-CoA thioesterase-like N-terminal HotDog" evidence="4">
    <location>
        <begin position="6"/>
        <end position="57"/>
    </location>
</feature>
<organism evidence="5">
    <name type="scientific">Capitella teleta</name>
    <name type="common">Polychaete worm</name>
    <dbReference type="NCBI Taxonomy" id="283909"/>
    <lineage>
        <taxon>Eukaryota</taxon>
        <taxon>Metazoa</taxon>
        <taxon>Spiralia</taxon>
        <taxon>Lophotrochozoa</taxon>
        <taxon>Annelida</taxon>
        <taxon>Polychaeta</taxon>
        <taxon>Sedentaria</taxon>
        <taxon>Scolecida</taxon>
        <taxon>Capitellidae</taxon>
        <taxon>Capitella</taxon>
    </lineage>
</organism>
<dbReference type="SUPFAM" id="SSF54637">
    <property type="entry name" value="Thioesterase/thiol ester dehydrase-isomerase"/>
    <property type="match status" value="2"/>
</dbReference>
<feature type="domain" description="Acyl-CoA thioesterase 2 C-terminal" evidence="3">
    <location>
        <begin position="140"/>
        <end position="245"/>
    </location>
</feature>
<dbReference type="InterPro" id="IPR042171">
    <property type="entry name" value="Acyl-CoA_hotdog"/>
</dbReference>
<dbReference type="PANTHER" id="PTHR11066:SF34">
    <property type="entry name" value="ACYL-COENZYME A THIOESTERASE 8"/>
    <property type="match status" value="1"/>
</dbReference>
<reference evidence="7" key="1">
    <citation type="submission" date="2012-12" db="EMBL/GenBank/DDBJ databases">
        <authorList>
            <person name="Hellsten U."/>
            <person name="Grimwood J."/>
            <person name="Chapman J.A."/>
            <person name="Shapiro H."/>
            <person name="Aerts A."/>
            <person name="Otillar R.P."/>
            <person name="Terry A.Y."/>
            <person name="Boore J.L."/>
            <person name="Simakov O."/>
            <person name="Marletaz F."/>
            <person name="Cho S.-J."/>
            <person name="Edsinger-Gonzales E."/>
            <person name="Havlak P."/>
            <person name="Kuo D.-H."/>
            <person name="Larsson T."/>
            <person name="Lv J."/>
            <person name="Arendt D."/>
            <person name="Savage R."/>
            <person name="Osoegawa K."/>
            <person name="de Jong P."/>
            <person name="Lindberg D.R."/>
            <person name="Seaver E.C."/>
            <person name="Weisblat D.A."/>
            <person name="Putnam N.H."/>
            <person name="Grigoriev I.V."/>
            <person name="Rokhsar D.S."/>
        </authorList>
    </citation>
    <scope>NUCLEOTIDE SEQUENCE</scope>
    <source>
        <strain evidence="7">I ESC-2004</strain>
    </source>
</reference>
<proteinExistence type="inferred from homology"/>
<gene>
    <name evidence="5" type="ORF">CAPTEDRAFT_18472</name>
</gene>
<dbReference type="Gene3D" id="2.40.160.210">
    <property type="entry name" value="Acyl-CoA thioesterase, double hotdog domain"/>
    <property type="match status" value="1"/>
</dbReference>
<protein>
    <recommendedName>
        <fullName evidence="8">Acyl-CoA thioesterase II domain-containing protein</fullName>
    </recommendedName>
</protein>
<name>R7UV46_CAPTE</name>
<dbReference type="GO" id="GO:0005782">
    <property type="term" value="C:peroxisomal matrix"/>
    <property type="evidence" value="ECO:0007669"/>
    <property type="project" value="TreeGrafter"/>
</dbReference>
<dbReference type="CDD" id="cd03445">
    <property type="entry name" value="Thioesterase_II_repeat2"/>
    <property type="match status" value="1"/>
</dbReference>
<evidence type="ECO:0008006" key="8">
    <source>
        <dbReference type="Google" id="ProtNLM"/>
    </source>
</evidence>
<dbReference type="EMBL" id="AMQN01000954">
    <property type="status" value="NOT_ANNOTATED_CDS"/>
    <property type="molecule type" value="Genomic_DNA"/>
</dbReference>
<dbReference type="GO" id="GO:0047617">
    <property type="term" value="F:fatty acyl-CoA hydrolase activity"/>
    <property type="evidence" value="ECO:0007669"/>
    <property type="project" value="InterPro"/>
</dbReference>
<evidence type="ECO:0000313" key="5">
    <source>
        <dbReference type="EMBL" id="ELU10040.1"/>
    </source>
</evidence>
<reference evidence="6" key="3">
    <citation type="submission" date="2015-06" db="UniProtKB">
        <authorList>
            <consortium name="EnsemblMetazoa"/>
        </authorList>
    </citation>
    <scope>IDENTIFICATION</scope>
</reference>
<dbReference type="STRING" id="283909.R7UV46"/>
<dbReference type="Pfam" id="PF02551">
    <property type="entry name" value="Acyl_CoA_thio"/>
    <property type="match status" value="1"/>
</dbReference>
<dbReference type="EMBL" id="KB297742">
    <property type="protein sequence ID" value="ELU10040.1"/>
    <property type="molecule type" value="Genomic_DNA"/>
</dbReference>
<dbReference type="PANTHER" id="PTHR11066">
    <property type="entry name" value="ACYL-COA THIOESTERASE"/>
    <property type="match status" value="1"/>
</dbReference>
<dbReference type="HOGENOM" id="CLU_032690_1_0_1"/>
<evidence type="ECO:0000259" key="3">
    <source>
        <dbReference type="Pfam" id="PF02551"/>
    </source>
</evidence>
<dbReference type="Proteomes" id="UP000014760">
    <property type="component" value="Unassembled WGS sequence"/>
</dbReference>
<dbReference type="CDD" id="cd03444">
    <property type="entry name" value="Thioesterase_II_repeat1"/>
    <property type="match status" value="1"/>
</dbReference>
<dbReference type="InterPro" id="IPR049449">
    <property type="entry name" value="TesB_ACOT8-like_N"/>
</dbReference>
<dbReference type="GO" id="GO:0009062">
    <property type="term" value="P:fatty acid catabolic process"/>
    <property type="evidence" value="ECO:0007669"/>
    <property type="project" value="TreeGrafter"/>
</dbReference>
<reference evidence="5 7" key="2">
    <citation type="journal article" date="2013" name="Nature">
        <title>Insights into bilaterian evolution from three spiralian genomes.</title>
        <authorList>
            <person name="Simakov O."/>
            <person name="Marletaz F."/>
            <person name="Cho S.J."/>
            <person name="Edsinger-Gonzales E."/>
            <person name="Havlak P."/>
            <person name="Hellsten U."/>
            <person name="Kuo D.H."/>
            <person name="Larsson T."/>
            <person name="Lv J."/>
            <person name="Arendt D."/>
            <person name="Savage R."/>
            <person name="Osoegawa K."/>
            <person name="de Jong P."/>
            <person name="Grimwood J."/>
            <person name="Chapman J.A."/>
            <person name="Shapiro H."/>
            <person name="Aerts A."/>
            <person name="Otillar R.P."/>
            <person name="Terry A.Y."/>
            <person name="Boore J.L."/>
            <person name="Grigoriev I.V."/>
            <person name="Lindberg D.R."/>
            <person name="Seaver E.C."/>
            <person name="Weisblat D.A."/>
            <person name="Putnam N.H."/>
            <person name="Rokhsar D.S."/>
        </authorList>
    </citation>
    <scope>NUCLEOTIDE SEQUENCE</scope>
    <source>
        <strain evidence="5 7">I ESC-2004</strain>
    </source>
</reference>
<dbReference type="OMA" id="RSAVWMR"/>
<sequence>MTCTFTAFHSYFIRPGQDDSPILYHVDRIRDGRSFATRMVKSIQRGENILSMLVSFHGIEDQKLEHQYVMPQVPLPDKLMSYDELIMKKVGEMDGMDDRTKRYIERYLNKTTEDVPIEIKPVEPHKFSILRRFSKPTSHEANNNLWVRVRGHIDADNHKLHRCAAAYLSDWTLLGTALLPLPVDSFNINMIASLDHSMWFHNHFRADEWMLYECESPRMIGGRALTLGRLWRQDGTLAVSVAQEGIIRASSPSKL</sequence>
<evidence type="ECO:0000256" key="2">
    <source>
        <dbReference type="ARBA" id="ARBA00022801"/>
    </source>
</evidence>
<dbReference type="GO" id="GO:0006637">
    <property type="term" value="P:acyl-CoA metabolic process"/>
    <property type="evidence" value="ECO:0007669"/>
    <property type="project" value="InterPro"/>
</dbReference>
<dbReference type="InterPro" id="IPR029069">
    <property type="entry name" value="HotDog_dom_sf"/>
</dbReference>
<dbReference type="InterPro" id="IPR003703">
    <property type="entry name" value="Acyl_CoA_thio"/>
</dbReference>
<dbReference type="Pfam" id="PF13622">
    <property type="entry name" value="4HBT_3"/>
    <property type="match status" value="1"/>
</dbReference>
<evidence type="ECO:0000259" key="4">
    <source>
        <dbReference type="Pfam" id="PF13622"/>
    </source>
</evidence>
<keyword evidence="2" id="KW-0378">Hydrolase</keyword>
<accession>R7UV46</accession>
<dbReference type="EnsemblMetazoa" id="CapteT18472">
    <property type="protein sequence ID" value="CapteP18472"/>
    <property type="gene ID" value="CapteG18472"/>
</dbReference>
<evidence type="ECO:0000313" key="7">
    <source>
        <dbReference type="Proteomes" id="UP000014760"/>
    </source>
</evidence>